<evidence type="ECO:0000256" key="1">
    <source>
        <dbReference type="ARBA" id="ARBA00000085"/>
    </source>
</evidence>
<dbReference type="CDD" id="cd00082">
    <property type="entry name" value="HisKA"/>
    <property type="match status" value="1"/>
</dbReference>
<dbReference type="EMBL" id="QFVT01000013">
    <property type="protein sequence ID" value="PYC46453.1"/>
    <property type="molecule type" value="Genomic_DNA"/>
</dbReference>
<evidence type="ECO:0000256" key="2">
    <source>
        <dbReference type="ARBA" id="ARBA00004370"/>
    </source>
</evidence>
<dbReference type="InterPro" id="IPR003661">
    <property type="entry name" value="HisK_dim/P_dom"/>
</dbReference>
<dbReference type="SMART" id="SM00387">
    <property type="entry name" value="HATPase_c"/>
    <property type="match status" value="1"/>
</dbReference>
<dbReference type="SUPFAM" id="SSF47384">
    <property type="entry name" value="Homodimeric domain of signal transducing histidine kinase"/>
    <property type="match status" value="1"/>
</dbReference>
<dbReference type="Pfam" id="PF00672">
    <property type="entry name" value="HAMP"/>
    <property type="match status" value="1"/>
</dbReference>
<dbReference type="Pfam" id="PF00512">
    <property type="entry name" value="HisKA"/>
    <property type="match status" value="1"/>
</dbReference>
<sequence length="569" mass="62530">MLSLGGRCLRLKLPFTRLNLARRYIWGALVVALIPLALIAGLYDRYSANLLNNLVTNRVESELEATAAKLDNFLATQVNRLENIVDLPDTTAFFANHEDSDLRPLLADFLRIETESPDIYAIELADIDGNTLQTIPSNRYREKPDDFSTLPLVQHGAVTILGPVLPKNNRPGWFLISMPVKLNQETIGMVSLRMRLASLSEQMSSLVEPNVYRPHIVVFDRVRLSAVGTAAEPGIETAGSRQFFPGWKIQLVKGRDIYKEPRTYIRYLLMVAAASSALCLVYLFFQLSERLSRNLQPLSEGARAVANGNFSVPVPEDAPGELGILARSYNQMREQLGKLIESRIDVERRAALGNMAAGIAHEIRNPLTTVSATVHGLKRTEKDAERLQMLDVISSEIARVDGAISELLNYARPSEPEKEHVAIKEILQSIKVLIAATAYESSVVVNISGQSNLVLLLDQAHLRQILLNLALNAIEAMPEGGHLTMRAYRNKGSAVLEVSDDGTGIDDDTKAKVLRPFFTTKSYGSGLGLSITNLLVEANGGTMQIESETGIGTTVTMTFPGVDTKRGKS</sequence>
<dbReference type="InterPro" id="IPR036097">
    <property type="entry name" value="HisK_dim/P_sf"/>
</dbReference>
<comment type="catalytic activity">
    <reaction evidence="1">
        <text>ATP + protein L-histidine = ADP + protein N-phospho-L-histidine.</text>
        <dbReference type="EC" id="2.7.13.3"/>
    </reaction>
</comment>
<keyword evidence="14" id="KW-1185">Reference proteome</keyword>
<reference evidence="13 14" key="1">
    <citation type="submission" date="2018-05" db="EMBL/GenBank/DDBJ databases">
        <title>Oceanovita maritima gen. nov., sp. nov., a marine bacterium in the family Rhodobacteraceae isolated from surface seawater of Lundu port Xiamen, China.</title>
        <authorList>
            <person name="Hetharua B.H."/>
            <person name="Min D."/>
            <person name="Liao H."/>
            <person name="Tian Y."/>
        </authorList>
    </citation>
    <scope>NUCLEOTIDE SEQUENCE [LARGE SCALE GENOMIC DNA]</scope>
    <source>
        <strain evidence="13 14">FSX-11</strain>
    </source>
</reference>
<keyword evidence="7" id="KW-0418">Kinase</keyword>
<organism evidence="13 14">
    <name type="scientific">Litorivita pollutaquae</name>
    <dbReference type="NCBI Taxonomy" id="2200892"/>
    <lineage>
        <taxon>Bacteria</taxon>
        <taxon>Pseudomonadati</taxon>
        <taxon>Pseudomonadota</taxon>
        <taxon>Alphaproteobacteria</taxon>
        <taxon>Rhodobacterales</taxon>
        <taxon>Paracoccaceae</taxon>
        <taxon>Litorivita</taxon>
    </lineage>
</organism>
<dbReference type="OrthoDB" id="7568856at2"/>
<dbReference type="SMART" id="SM00388">
    <property type="entry name" value="HisKA"/>
    <property type="match status" value="1"/>
</dbReference>
<dbReference type="RefSeq" id="WP_110797104.1">
    <property type="nucleotide sequence ID" value="NZ_KZ826492.1"/>
</dbReference>
<keyword evidence="5" id="KW-0808">Transferase</keyword>
<evidence type="ECO:0000256" key="4">
    <source>
        <dbReference type="ARBA" id="ARBA00022553"/>
    </source>
</evidence>
<evidence type="ECO:0000256" key="9">
    <source>
        <dbReference type="ARBA" id="ARBA00023012"/>
    </source>
</evidence>
<dbReference type="PANTHER" id="PTHR43065">
    <property type="entry name" value="SENSOR HISTIDINE KINASE"/>
    <property type="match status" value="1"/>
</dbReference>
<dbReference type="SMART" id="SM00304">
    <property type="entry name" value="HAMP"/>
    <property type="match status" value="1"/>
</dbReference>
<feature type="domain" description="Histidine kinase" evidence="11">
    <location>
        <begin position="358"/>
        <end position="563"/>
    </location>
</feature>
<dbReference type="PRINTS" id="PR00344">
    <property type="entry name" value="BCTRLSENSOR"/>
</dbReference>
<evidence type="ECO:0000259" key="12">
    <source>
        <dbReference type="PROSITE" id="PS50885"/>
    </source>
</evidence>
<gene>
    <name evidence="13" type="ORF">DI396_15065</name>
</gene>
<dbReference type="Gene3D" id="1.10.287.130">
    <property type="match status" value="1"/>
</dbReference>
<keyword evidence="10" id="KW-1133">Transmembrane helix</keyword>
<dbReference type="AlphaFoldDB" id="A0A2V4N8U8"/>
<dbReference type="Gene3D" id="3.30.565.10">
    <property type="entry name" value="Histidine kinase-like ATPase, C-terminal domain"/>
    <property type="match status" value="1"/>
</dbReference>
<dbReference type="EC" id="2.7.13.3" evidence="3"/>
<keyword evidence="8" id="KW-0067">ATP-binding</keyword>
<dbReference type="GO" id="GO:0005524">
    <property type="term" value="F:ATP binding"/>
    <property type="evidence" value="ECO:0007669"/>
    <property type="project" value="UniProtKB-KW"/>
</dbReference>
<evidence type="ECO:0000313" key="13">
    <source>
        <dbReference type="EMBL" id="PYC46453.1"/>
    </source>
</evidence>
<name>A0A2V4N8U8_9RHOB</name>
<dbReference type="Proteomes" id="UP000248012">
    <property type="component" value="Unassembled WGS sequence"/>
</dbReference>
<keyword evidence="10" id="KW-0812">Transmembrane</keyword>
<dbReference type="PROSITE" id="PS50109">
    <property type="entry name" value="HIS_KIN"/>
    <property type="match status" value="1"/>
</dbReference>
<evidence type="ECO:0000256" key="5">
    <source>
        <dbReference type="ARBA" id="ARBA00022679"/>
    </source>
</evidence>
<feature type="domain" description="HAMP" evidence="12">
    <location>
        <begin position="289"/>
        <end position="341"/>
    </location>
</feature>
<dbReference type="PROSITE" id="PS50885">
    <property type="entry name" value="HAMP"/>
    <property type="match status" value="1"/>
</dbReference>
<evidence type="ECO:0000256" key="10">
    <source>
        <dbReference type="SAM" id="Phobius"/>
    </source>
</evidence>
<keyword evidence="4" id="KW-0597">Phosphoprotein</keyword>
<dbReference type="InterPro" id="IPR004358">
    <property type="entry name" value="Sig_transdc_His_kin-like_C"/>
</dbReference>
<evidence type="ECO:0000256" key="8">
    <source>
        <dbReference type="ARBA" id="ARBA00022840"/>
    </source>
</evidence>
<evidence type="ECO:0000313" key="14">
    <source>
        <dbReference type="Proteomes" id="UP000248012"/>
    </source>
</evidence>
<dbReference type="Pfam" id="PF02518">
    <property type="entry name" value="HATPase_c"/>
    <property type="match status" value="1"/>
</dbReference>
<dbReference type="InterPro" id="IPR036890">
    <property type="entry name" value="HATPase_C_sf"/>
</dbReference>
<keyword evidence="6" id="KW-0547">Nucleotide-binding</keyword>
<dbReference type="InterPro" id="IPR005467">
    <property type="entry name" value="His_kinase_dom"/>
</dbReference>
<dbReference type="InterPro" id="IPR003594">
    <property type="entry name" value="HATPase_dom"/>
</dbReference>
<proteinExistence type="predicted"/>
<dbReference type="GO" id="GO:0016020">
    <property type="term" value="C:membrane"/>
    <property type="evidence" value="ECO:0007669"/>
    <property type="project" value="UniProtKB-SubCell"/>
</dbReference>
<feature type="transmembrane region" description="Helical" evidence="10">
    <location>
        <begin position="24"/>
        <end position="43"/>
    </location>
</feature>
<comment type="subcellular location">
    <subcellularLocation>
        <location evidence="2">Membrane</location>
    </subcellularLocation>
</comment>
<dbReference type="PANTHER" id="PTHR43065:SF10">
    <property type="entry name" value="PEROXIDE STRESS-ACTIVATED HISTIDINE KINASE MAK3"/>
    <property type="match status" value="1"/>
</dbReference>
<dbReference type="Gene3D" id="6.10.340.10">
    <property type="match status" value="1"/>
</dbReference>
<comment type="caution">
    <text evidence="13">The sequence shown here is derived from an EMBL/GenBank/DDBJ whole genome shotgun (WGS) entry which is preliminary data.</text>
</comment>
<dbReference type="SUPFAM" id="SSF55874">
    <property type="entry name" value="ATPase domain of HSP90 chaperone/DNA topoisomerase II/histidine kinase"/>
    <property type="match status" value="1"/>
</dbReference>
<dbReference type="InterPro" id="IPR003660">
    <property type="entry name" value="HAMP_dom"/>
</dbReference>
<evidence type="ECO:0000259" key="11">
    <source>
        <dbReference type="PROSITE" id="PS50109"/>
    </source>
</evidence>
<dbReference type="GO" id="GO:0000155">
    <property type="term" value="F:phosphorelay sensor kinase activity"/>
    <property type="evidence" value="ECO:0007669"/>
    <property type="project" value="InterPro"/>
</dbReference>
<dbReference type="CDD" id="cd06225">
    <property type="entry name" value="HAMP"/>
    <property type="match status" value="1"/>
</dbReference>
<evidence type="ECO:0000256" key="6">
    <source>
        <dbReference type="ARBA" id="ARBA00022741"/>
    </source>
</evidence>
<dbReference type="SUPFAM" id="SSF158472">
    <property type="entry name" value="HAMP domain-like"/>
    <property type="match status" value="1"/>
</dbReference>
<accession>A0A2V4N8U8</accession>
<keyword evidence="9" id="KW-0902">Two-component regulatory system</keyword>
<evidence type="ECO:0000256" key="7">
    <source>
        <dbReference type="ARBA" id="ARBA00022777"/>
    </source>
</evidence>
<keyword evidence="10" id="KW-0472">Membrane</keyword>
<protein>
    <recommendedName>
        <fullName evidence="3">histidine kinase</fullName>
        <ecNumber evidence="3">2.7.13.3</ecNumber>
    </recommendedName>
</protein>
<evidence type="ECO:0000256" key="3">
    <source>
        <dbReference type="ARBA" id="ARBA00012438"/>
    </source>
</evidence>
<feature type="transmembrane region" description="Helical" evidence="10">
    <location>
        <begin position="264"/>
        <end position="285"/>
    </location>
</feature>